<keyword evidence="6" id="KW-1185">Reference proteome</keyword>
<dbReference type="PROSITE" id="PS00211">
    <property type="entry name" value="ABC_TRANSPORTER_1"/>
    <property type="match status" value="1"/>
</dbReference>
<dbReference type="InterPro" id="IPR050166">
    <property type="entry name" value="ABC_transporter_ATP-bind"/>
</dbReference>
<protein>
    <submittedName>
        <fullName evidence="5">Nitrate/sulfonate/bicarbonate ABC transporter ATP-binding protein</fullName>
    </submittedName>
</protein>
<dbReference type="InterPro" id="IPR018632">
    <property type="entry name" value="AAA-associated_dom_C"/>
</dbReference>
<dbReference type="Proteomes" id="UP001527882">
    <property type="component" value="Unassembled WGS sequence"/>
</dbReference>
<reference evidence="5 6" key="1">
    <citation type="submission" date="2022-12" db="EMBL/GenBank/DDBJ databases">
        <title>Draft genome sequence of Paenibacillus sp. dW9.</title>
        <authorList>
            <person name="Choi E.-W."/>
            <person name="Kim D.-U."/>
        </authorList>
    </citation>
    <scope>NUCLEOTIDE SEQUENCE [LARGE SCALE GENOMIC DNA]</scope>
    <source>
        <strain evidence="6">dW9</strain>
    </source>
</reference>
<dbReference type="SUPFAM" id="SSF52540">
    <property type="entry name" value="P-loop containing nucleoside triphosphate hydrolases"/>
    <property type="match status" value="1"/>
</dbReference>
<dbReference type="PROSITE" id="PS50893">
    <property type="entry name" value="ABC_TRANSPORTER_2"/>
    <property type="match status" value="1"/>
</dbReference>
<accession>A0ABT4QDZ1</accession>
<comment type="caution">
    <text evidence="5">The sequence shown here is derived from an EMBL/GenBank/DDBJ whole genome shotgun (WGS) entry which is preliminary data.</text>
</comment>
<dbReference type="InterPro" id="IPR003593">
    <property type="entry name" value="AAA+_ATPase"/>
</dbReference>
<dbReference type="RefSeq" id="WP_269883567.1">
    <property type="nucleotide sequence ID" value="NZ_JAQAGZ010000015.1"/>
</dbReference>
<proteinExistence type="predicted"/>
<dbReference type="PANTHER" id="PTHR42788:SF13">
    <property type="entry name" value="ALIPHATIC SULFONATES IMPORT ATP-BINDING PROTEIN SSUB"/>
    <property type="match status" value="1"/>
</dbReference>
<evidence type="ECO:0000256" key="2">
    <source>
        <dbReference type="ARBA" id="ARBA00022741"/>
    </source>
</evidence>
<dbReference type="SMART" id="SM00382">
    <property type="entry name" value="AAA"/>
    <property type="match status" value="1"/>
</dbReference>
<sequence length="434" mass="49130">MKNKLIELQKISKRYDMPNTMNVSILEDIQLNITEGEFVSILGPSGSGKSTLLRIIAGLVPPSHGAVFYNGEEIQGTNPGVGMVFQSFALFPWLTVLENVKLGLENKPLTEAEKMRKALSIIDMVGLDGFEGAYPKELSGGMRQRVGIGRALVMEPDILLMDEPFSALDVLTAENLKRDLLELWTEKKIPTKSIIMVTHSIEEAVYMSDRAIVLSRDPARVIADIVIPMSHWRDKQEAQFTGLVDKIYSILTKREFKQNEPVEEQKKKIEKVQEVPAGALTGFIELIDDLGNTVDLYKLADQLSLNLEDFLPIVEAAQMLGFAQIQQGDIELTEIGRHFADASVLDRKDIFKKQVLQHVPMIEKIIWILHSKSNNKMEREFFLEIFEKHFGLEEAGHQLDILIDWGRYAELLAYDEKAKNLYLEHETAATSEKY</sequence>
<keyword evidence="2" id="KW-0547">Nucleotide-binding</keyword>
<dbReference type="EMBL" id="JAQAGZ010000015">
    <property type="protein sequence ID" value="MCZ8515038.1"/>
    <property type="molecule type" value="Genomic_DNA"/>
</dbReference>
<keyword evidence="3 5" id="KW-0067">ATP-binding</keyword>
<evidence type="ECO:0000256" key="1">
    <source>
        <dbReference type="ARBA" id="ARBA00022448"/>
    </source>
</evidence>
<dbReference type="GO" id="GO:0005524">
    <property type="term" value="F:ATP binding"/>
    <property type="evidence" value="ECO:0007669"/>
    <property type="project" value="UniProtKB-KW"/>
</dbReference>
<organism evidence="5 6">
    <name type="scientific">Paenibacillus gyeongsangnamensis</name>
    <dbReference type="NCBI Taxonomy" id="3388067"/>
    <lineage>
        <taxon>Bacteria</taxon>
        <taxon>Bacillati</taxon>
        <taxon>Bacillota</taxon>
        <taxon>Bacilli</taxon>
        <taxon>Bacillales</taxon>
        <taxon>Paenibacillaceae</taxon>
        <taxon>Paenibacillus</taxon>
    </lineage>
</organism>
<dbReference type="InterPro" id="IPR003439">
    <property type="entry name" value="ABC_transporter-like_ATP-bd"/>
</dbReference>
<dbReference type="Gene3D" id="3.40.50.300">
    <property type="entry name" value="P-loop containing nucleotide triphosphate hydrolases"/>
    <property type="match status" value="1"/>
</dbReference>
<dbReference type="InterPro" id="IPR017871">
    <property type="entry name" value="ABC_transporter-like_CS"/>
</dbReference>
<keyword evidence="1" id="KW-0813">Transport</keyword>
<dbReference type="PANTHER" id="PTHR42788">
    <property type="entry name" value="TAURINE IMPORT ATP-BINDING PROTEIN-RELATED"/>
    <property type="match status" value="1"/>
</dbReference>
<dbReference type="Pfam" id="PF00005">
    <property type="entry name" value="ABC_tran"/>
    <property type="match status" value="1"/>
</dbReference>
<gene>
    <name evidence="5" type="ORF">O9H85_21965</name>
</gene>
<dbReference type="Pfam" id="PF09821">
    <property type="entry name" value="AAA_assoc_C"/>
    <property type="match status" value="1"/>
</dbReference>
<dbReference type="CDD" id="cd03293">
    <property type="entry name" value="ABC_NrtD_SsuB_transporters"/>
    <property type="match status" value="1"/>
</dbReference>
<evidence type="ECO:0000313" key="5">
    <source>
        <dbReference type="EMBL" id="MCZ8515038.1"/>
    </source>
</evidence>
<feature type="domain" description="ABC transporter" evidence="4">
    <location>
        <begin position="6"/>
        <end position="241"/>
    </location>
</feature>
<dbReference type="InterPro" id="IPR027417">
    <property type="entry name" value="P-loop_NTPase"/>
</dbReference>
<name>A0ABT4QDZ1_9BACL</name>
<evidence type="ECO:0000313" key="6">
    <source>
        <dbReference type="Proteomes" id="UP001527882"/>
    </source>
</evidence>
<evidence type="ECO:0000256" key="3">
    <source>
        <dbReference type="ARBA" id="ARBA00022840"/>
    </source>
</evidence>
<evidence type="ECO:0000259" key="4">
    <source>
        <dbReference type="PROSITE" id="PS50893"/>
    </source>
</evidence>